<evidence type="ECO:0000256" key="4">
    <source>
        <dbReference type="ARBA" id="ARBA00022989"/>
    </source>
</evidence>
<dbReference type="PANTHER" id="PTHR30618:SF0">
    <property type="entry name" value="PURINE-URACIL PERMEASE NCS1"/>
    <property type="match status" value="1"/>
</dbReference>
<feature type="transmembrane region" description="Helical" evidence="6">
    <location>
        <begin position="373"/>
        <end position="393"/>
    </location>
</feature>
<gene>
    <name evidence="8" type="ORF">AOG54_06900</name>
    <name evidence="7" type="ORF">SE19_08360</name>
</gene>
<dbReference type="Gene3D" id="1.10.4160.10">
    <property type="entry name" value="Hydantoin permease"/>
    <property type="match status" value="1"/>
</dbReference>
<accession>A0A0P9CQK1</accession>
<dbReference type="Proteomes" id="UP000050515">
    <property type="component" value="Unassembled WGS sequence"/>
</dbReference>
<keyword evidence="9" id="KW-1185">Reference proteome</keyword>
<keyword evidence="3 6" id="KW-0812">Transmembrane</keyword>
<dbReference type="PATRIC" id="fig|507754.4.peg.1063"/>
<comment type="caution">
    <text evidence="7">The sequence shown here is derived from an EMBL/GenBank/DDBJ whole genome shotgun (WGS) entry which is preliminary data.</text>
</comment>
<feature type="transmembrane region" description="Helical" evidence="6">
    <location>
        <begin position="288"/>
        <end position="310"/>
    </location>
</feature>
<feature type="transmembrane region" description="Helical" evidence="6">
    <location>
        <begin position="204"/>
        <end position="225"/>
    </location>
</feature>
<evidence type="ECO:0000313" key="7">
    <source>
        <dbReference type="EMBL" id="KPV45175.1"/>
    </source>
</evidence>
<organism evidence="7 10">
    <name type="scientific">Acidiplasma aeolicum</name>
    <dbReference type="NCBI Taxonomy" id="507754"/>
    <lineage>
        <taxon>Archaea</taxon>
        <taxon>Methanobacteriati</taxon>
        <taxon>Thermoplasmatota</taxon>
        <taxon>Thermoplasmata</taxon>
        <taxon>Thermoplasmatales</taxon>
        <taxon>Ferroplasmaceae</taxon>
        <taxon>Acidiplasma</taxon>
    </lineage>
</organism>
<evidence type="ECO:0000313" key="9">
    <source>
        <dbReference type="Proteomes" id="UP000050320"/>
    </source>
</evidence>
<keyword evidence="5 6" id="KW-0472">Membrane</keyword>
<reference evidence="8 9" key="2">
    <citation type="submission" date="2015-09" db="EMBL/GenBank/DDBJ databases">
        <title>Heavy metals and arsenic resistance mechanisms in polyextremophilic archaea of the family Ferroplasmaceae.</title>
        <authorList>
            <person name="Bulaev A.G."/>
            <person name="Kanygina A.V."/>
        </authorList>
    </citation>
    <scope>NUCLEOTIDE SEQUENCE [LARGE SCALE GENOMIC DNA]</scope>
    <source>
        <strain evidence="8 9">VT</strain>
    </source>
</reference>
<evidence type="ECO:0000313" key="8">
    <source>
        <dbReference type="EMBL" id="KQB33525.1"/>
    </source>
</evidence>
<dbReference type="GO" id="GO:0015205">
    <property type="term" value="F:nucleobase transmembrane transporter activity"/>
    <property type="evidence" value="ECO:0007669"/>
    <property type="project" value="TreeGrafter"/>
</dbReference>
<reference evidence="7 10" key="1">
    <citation type="submission" date="2015-09" db="EMBL/GenBank/DDBJ databases">
        <title>Draft genome sequence of Acidiplasma aeolicum DSM 18409.</title>
        <authorList>
            <person name="Hemp J."/>
        </authorList>
    </citation>
    <scope>NUCLEOTIDE SEQUENCE [LARGE SCALE GENOMIC DNA]</scope>
    <source>
        <strain evidence="7 10">V</strain>
    </source>
</reference>
<feature type="transmembrane region" description="Helical" evidence="6">
    <location>
        <begin position="405"/>
        <end position="425"/>
    </location>
</feature>
<dbReference type="AlphaFoldDB" id="A0A0P9CQK1"/>
<feature type="transmembrane region" description="Helical" evidence="6">
    <location>
        <begin position="485"/>
        <end position="505"/>
    </location>
</feature>
<feature type="transmembrane region" description="Helical" evidence="6">
    <location>
        <begin position="47"/>
        <end position="68"/>
    </location>
</feature>
<feature type="transmembrane region" description="Helical" evidence="6">
    <location>
        <begin position="445"/>
        <end position="465"/>
    </location>
</feature>
<dbReference type="Pfam" id="PF02133">
    <property type="entry name" value="Transp_cyt_pur"/>
    <property type="match status" value="1"/>
</dbReference>
<comment type="similarity">
    <text evidence="2">Belongs to the purine-cytosine permease (2.A.39) family.</text>
</comment>
<dbReference type="OrthoDB" id="43742at2157"/>
<dbReference type="InterPro" id="IPR045225">
    <property type="entry name" value="Uracil/uridine/allantoin_perm"/>
</dbReference>
<evidence type="ECO:0000256" key="3">
    <source>
        <dbReference type="ARBA" id="ARBA00022692"/>
    </source>
</evidence>
<evidence type="ECO:0008006" key="11">
    <source>
        <dbReference type="Google" id="ProtNLM"/>
    </source>
</evidence>
<feature type="transmembrane region" description="Helical" evidence="6">
    <location>
        <begin position="74"/>
        <end position="91"/>
    </location>
</feature>
<evidence type="ECO:0000313" key="10">
    <source>
        <dbReference type="Proteomes" id="UP000050515"/>
    </source>
</evidence>
<feature type="transmembrane region" description="Helical" evidence="6">
    <location>
        <begin position="170"/>
        <end position="192"/>
    </location>
</feature>
<dbReference type="InterPro" id="IPR001248">
    <property type="entry name" value="Pur-cyt_permease"/>
</dbReference>
<feature type="transmembrane region" description="Helical" evidence="6">
    <location>
        <begin position="130"/>
        <end position="150"/>
    </location>
</feature>
<evidence type="ECO:0000256" key="5">
    <source>
        <dbReference type="ARBA" id="ARBA00023136"/>
    </source>
</evidence>
<evidence type="ECO:0000256" key="2">
    <source>
        <dbReference type="ARBA" id="ARBA00008974"/>
    </source>
</evidence>
<feature type="transmembrane region" description="Helical" evidence="6">
    <location>
        <begin position="330"/>
        <end position="353"/>
    </location>
</feature>
<sequence length="540" mass="59871">MTDKIEIDNGQVFLDKENKINDYLWNPDFNPVPKDLRKWGAASFTSLWFAMAVIVPTWTLATVGLALGLSWTQVIIYMFLGNLIILIPTIIQSHGGARYGAAEPQLTRSRWGIYGAQIPSWIRSVISMGWWGIESFIIAEAATYIYLVSAKASSLKTLVAYVGPGTLPKYFPTVFWTIFVIVIITQLIIFYISPPVKGQNPLRIMAKIAAPIMVVSFVIMFYLFMSAGKFNFTPITTYNKAGAPLIVQLAFINSNVAYWATMAVSMPDYTKYAKSQFSQTVGQIPMPFIMMAVGAMALLGAGASISAGWLHVSSSAGFFNYDPLELMALYFPSYFSIPLLIAVIIGTFSVNVFANSIAPGYDIANTYPKRLTWFRGIVIGVIISVLLGAYTAYSTSVYTYVDGWLLAYGALLGMVEGIIVFDYAILRHFKLNIRDLFRYDGIYTFLHGFNPAALISGTVAVIITYVYPWGISKAYIFQLLYDNSWITAFFIAGILDLLLNAFWVIPKYGKNQIGSLKSGYVDPETQSLFDAKMAASSGKK</sequence>
<evidence type="ECO:0000256" key="6">
    <source>
        <dbReference type="SAM" id="Phobius"/>
    </source>
</evidence>
<evidence type="ECO:0000256" key="1">
    <source>
        <dbReference type="ARBA" id="ARBA00004141"/>
    </source>
</evidence>
<proteinExistence type="inferred from homology"/>
<keyword evidence="4 6" id="KW-1133">Transmembrane helix</keyword>
<dbReference type="Proteomes" id="UP000050320">
    <property type="component" value="Unassembled WGS sequence"/>
</dbReference>
<protein>
    <recommendedName>
        <fullName evidence="11">Transporter</fullName>
    </recommendedName>
</protein>
<feature type="transmembrane region" description="Helical" evidence="6">
    <location>
        <begin position="245"/>
        <end position="267"/>
    </location>
</feature>
<dbReference type="PANTHER" id="PTHR30618">
    <property type="entry name" value="NCS1 FAMILY PURINE/PYRIMIDINE TRANSPORTER"/>
    <property type="match status" value="1"/>
</dbReference>
<dbReference type="EMBL" id="LJCQ01000394">
    <property type="protein sequence ID" value="KPV45175.1"/>
    <property type="molecule type" value="Genomic_DNA"/>
</dbReference>
<comment type="subcellular location">
    <subcellularLocation>
        <location evidence="1">Membrane</location>
        <topology evidence="1">Multi-pass membrane protein</topology>
    </subcellularLocation>
</comment>
<dbReference type="RefSeq" id="WP_054964510.1">
    <property type="nucleotide sequence ID" value="NZ_LJCQ01000394.1"/>
</dbReference>
<dbReference type="EMBL" id="LKBG01000290">
    <property type="protein sequence ID" value="KQB33525.1"/>
    <property type="molecule type" value="Genomic_DNA"/>
</dbReference>
<dbReference type="GO" id="GO:0005886">
    <property type="term" value="C:plasma membrane"/>
    <property type="evidence" value="ECO:0007669"/>
    <property type="project" value="TreeGrafter"/>
</dbReference>
<name>A0A0P9CQK1_9ARCH</name>